<dbReference type="SUPFAM" id="SSF56935">
    <property type="entry name" value="Porins"/>
    <property type="match status" value="1"/>
</dbReference>
<dbReference type="NCBIfam" id="TIGR04057">
    <property type="entry name" value="SusC_RagA_signa"/>
    <property type="match status" value="1"/>
</dbReference>
<feature type="domain" description="TonB-dependent receptor plug" evidence="12">
    <location>
        <begin position="118"/>
        <end position="225"/>
    </location>
</feature>
<feature type="signal peptide" evidence="10">
    <location>
        <begin position="1"/>
        <end position="25"/>
    </location>
</feature>
<keyword evidence="7 8" id="KW-0998">Cell outer membrane</keyword>
<dbReference type="Gene3D" id="2.40.170.20">
    <property type="entry name" value="TonB-dependent receptor, beta-barrel domain"/>
    <property type="match status" value="1"/>
</dbReference>
<dbReference type="Pfam" id="PF00593">
    <property type="entry name" value="TonB_dep_Rec_b-barrel"/>
    <property type="match status" value="1"/>
</dbReference>
<name>A0A1H4ET36_9BACT</name>
<keyword evidence="3 8" id="KW-1134">Transmembrane beta strand</keyword>
<dbReference type="Pfam" id="PF13715">
    <property type="entry name" value="CarbopepD_reg_2"/>
    <property type="match status" value="1"/>
</dbReference>
<feature type="domain" description="TonB-dependent receptor-like beta-barrel" evidence="11">
    <location>
        <begin position="393"/>
        <end position="974"/>
    </location>
</feature>
<evidence type="ECO:0000256" key="7">
    <source>
        <dbReference type="ARBA" id="ARBA00023237"/>
    </source>
</evidence>
<evidence type="ECO:0000256" key="10">
    <source>
        <dbReference type="SAM" id="SignalP"/>
    </source>
</evidence>
<evidence type="ECO:0000256" key="6">
    <source>
        <dbReference type="ARBA" id="ARBA00023136"/>
    </source>
</evidence>
<evidence type="ECO:0000256" key="4">
    <source>
        <dbReference type="ARBA" id="ARBA00022692"/>
    </source>
</evidence>
<dbReference type="NCBIfam" id="TIGR04056">
    <property type="entry name" value="OMP_RagA_SusC"/>
    <property type="match status" value="1"/>
</dbReference>
<keyword evidence="6 8" id="KW-0472">Membrane</keyword>
<dbReference type="InterPro" id="IPR000531">
    <property type="entry name" value="Beta-barrel_TonB"/>
</dbReference>
<keyword evidence="4 8" id="KW-0812">Transmembrane</keyword>
<dbReference type="Gene3D" id="2.60.40.1120">
    <property type="entry name" value="Carboxypeptidase-like, regulatory domain"/>
    <property type="match status" value="1"/>
</dbReference>
<dbReference type="InterPro" id="IPR039426">
    <property type="entry name" value="TonB-dep_rcpt-like"/>
</dbReference>
<dbReference type="InterPro" id="IPR023997">
    <property type="entry name" value="TonB-dep_OMP_SusC/RagA_CS"/>
</dbReference>
<dbReference type="SUPFAM" id="SSF49464">
    <property type="entry name" value="Carboxypeptidase regulatory domain-like"/>
    <property type="match status" value="1"/>
</dbReference>
<dbReference type="Gene3D" id="2.170.130.10">
    <property type="entry name" value="TonB-dependent receptor, plug domain"/>
    <property type="match status" value="1"/>
</dbReference>
<gene>
    <name evidence="13" type="ORF">SAMN05444145_10869</name>
</gene>
<reference evidence="13 14" key="1">
    <citation type="submission" date="2016-10" db="EMBL/GenBank/DDBJ databases">
        <authorList>
            <person name="de Groot N.N."/>
        </authorList>
    </citation>
    <scope>NUCLEOTIDE SEQUENCE [LARGE SCALE GENOMIC DNA]</scope>
    <source>
        <strain evidence="13 14">DSM 25383</strain>
    </source>
</reference>
<dbReference type="GO" id="GO:0009279">
    <property type="term" value="C:cell outer membrane"/>
    <property type="evidence" value="ECO:0007669"/>
    <property type="project" value="UniProtKB-SubCell"/>
</dbReference>
<keyword evidence="10" id="KW-0732">Signal</keyword>
<organism evidence="13 14">
    <name type="scientific">Alistipes timonensis JC136</name>
    <dbReference type="NCBI Taxonomy" id="1033731"/>
    <lineage>
        <taxon>Bacteria</taxon>
        <taxon>Pseudomonadati</taxon>
        <taxon>Bacteroidota</taxon>
        <taxon>Bacteroidia</taxon>
        <taxon>Bacteroidales</taxon>
        <taxon>Rikenellaceae</taxon>
        <taxon>Alistipes</taxon>
    </lineage>
</organism>
<dbReference type="FunFam" id="2.170.130.10:FF:000003">
    <property type="entry name" value="SusC/RagA family TonB-linked outer membrane protein"/>
    <property type="match status" value="1"/>
</dbReference>
<accession>A0A1H4ET36</accession>
<comment type="similarity">
    <text evidence="8 9">Belongs to the TonB-dependent receptor family.</text>
</comment>
<evidence type="ECO:0000256" key="1">
    <source>
        <dbReference type="ARBA" id="ARBA00004571"/>
    </source>
</evidence>
<dbReference type="PROSITE" id="PS52016">
    <property type="entry name" value="TONB_DEPENDENT_REC_3"/>
    <property type="match status" value="1"/>
</dbReference>
<dbReference type="STRING" id="1033731.SAMN05444145_10869"/>
<evidence type="ECO:0000259" key="11">
    <source>
        <dbReference type="Pfam" id="PF00593"/>
    </source>
</evidence>
<protein>
    <submittedName>
        <fullName evidence="13">TonB-linked outer membrane protein, SusC/RagA family</fullName>
    </submittedName>
</protein>
<dbReference type="InterPro" id="IPR036942">
    <property type="entry name" value="Beta-barrel_TonB_sf"/>
</dbReference>
<evidence type="ECO:0000256" key="2">
    <source>
        <dbReference type="ARBA" id="ARBA00022448"/>
    </source>
</evidence>
<evidence type="ECO:0000256" key="5">
    <source>
        <dbReference type="ARBA" id="ARBA00023077"/>
    </source>
</evidence>
<evidence type="ECO:0000259" key="12">
    <source>
        <dbReference type="Pfam" id="PF07715"/>
    </source>
</evidence>
<dbReference type="AlphaFoldDB" id="A0A1H4ET36"/>
<dbReference type="InterPro" id="IPR037066">
    <property type="entry name" value="Plug_dom_sf"/>
</dbReference>
<feature type="chain" id="PRO_5010183594" evidence="10">
    <location>
        <begin position="26"/>
        <end position="1020"/>
    </location>
</feature>
<proteinExistence type="inferred from homology"/>
<comment type="subcellular location">
    <subcellularLocation>
        <location evidence="1 8">Cell outer membrane</location>
        <topology evidence="1 8">Multi-pass membrane protein</topology>
    </subcellularLocation>
</comment>
<evidence type="ECO:0000256" key="3">
    <source>
        <dbReference type="ARBA" id="ARBA00022452"/>
    </source>
</evidence>
<keyword evidence="5 9" id="KW-0798">TonB box</keyword>
<dbReference type="InterPro" id="IPR008969">
    <property type="entry name" value="CarboxyPept-like_regulatory"/>
</dbReference>
<evidence type="ECO:0000256" key="9">
    <source>
        <dbReference type="RuleBase" id="RU003357"/>
    </source>
</evidence>
<dbReference type="InterPro" id="IPR012910">
    <property type="entry name" value="Plug_dom"/>
</dbReference>
<dbReference type="EMBL" id="FNRI01000008">
    <property type="protein sequence ID" value="SEA88224.1"/>
    <property type="molecule type" value="Genomic_DNA"/>
</dbReference>
<dbReference type="InterPro" id="IPR023996">
    <property type="entry name" value="TonB-dep_OMP_SusC/RagA"/>
</dbReference>
<keyword evidence="2 8" id="KW-0813">Transport</keyword>
<evidence type="ECO:0000256" key="8">
    <source>
        <dbReference type="PROSITE-ProRule" id="PRU01360"/>
    </source>
</evidence>
<dbReference type="OrthoDB" id="9768177at2"/>
<evidence type="ECO:0000313" key="13">
    <source>
        <dbReference type="EMBL" id="SEA88224.1"/>
    </source>
</evidence>
<keyword evidence="14" id="KW-1185">Reference proteome</keyword>
<evidence type="ECO:0000313" key="14">
    <source>
        <dbReference type="Proteomes" id="UP000183253"/>
    </source>
</evidence>
<dbReference type="Proteomes" id="UP000183253">
    <property type="component" value="Unassembled WGS sequence"/>
</dbReference>
<sequence>MGKHSTSLKLLLSVVFILHLLSAAAQSGRITGTVSDADGKPLPGAAVVVSGTPKGTITDNKGQFTLPVAEGETLVVTFLGFKEKLVKIGKQTTLSISLEPDENLLEDVVVVGYDTQKKVNLTGSVSSISTKEFARRPITQLSTALQGIAPGVTVTTAGGAPGADSGNIQIRGIGSFGGSDCSPLVLIDGVEGDLNSVDASQIDQISVLKDAASAAIYGSRAANGVILITTKRADKGKFAVTYRGYVGWQSPVVYPDVVNAEEYMHLSRRASENDGAVSLYTDEYIANYRRNNYLDPDAYPIIDWQDRLMTGNGFTHNHTLSMSAGSERIRVMTSLGYLDQNGIIKNANFKRYNLRNNMDIRMNDRLNFRLDIAATYSRRAANPYQSSVFGFMNSKDPLMLAQWSDGSYAPFTGGTVNPLPMIEQGVGGNNIRQNGVLKASAALEYKPVQWLTLEVKAAPQLTAIKTHRFVDLVEYHSDPYGTVSKTSNAEYNSLDETVTAAWNGYYHATAAATRQFGGHSFKLLVGASYEEYDYYSLGAYRQEFAYPDYEVISAGGDNEFKDNSGSRTQMALGSFFGRINYNFKERYLFEANLRYDGSSRFVRKNRWSAFPSFSAAWRVTEEPFMAAARKTLSEFKIRASYGTLGNQNINSYYPASQLLTISSISAANKIYPIVAQNSLANEDITWETTYMTDIGFDATLWNRLSITADYYHKKTDGILMQLDIPSSIGLGAPYQNAGVVTNDGWEVSVGYNNSWGNFNFGVQANLSDVINEIVDMKGTYGTSGVIRNQEGSSINSLYLLKCLGVVQTQEQADWMNANCPQYNQITRPGDLVYEDYNHDNKIDDSDKQIVGSLIPRYTYGLTLNFGWKGINLSAQFQGVGKADAYISGAYTQPCVSGGTFQRGHLDNWTPDNPGAKYPRLSYTSDLNKKPSTFWMADASYCRLKNLQLSYTFPSSVTKALRVHGLMVYANATNLFTISNYYDGYDPETAYQGGSQGATTGSIGNNYPLVSTYTFGVEIKF</sequence>
<dbReference type="Pfam" id="PF07715">
    <property type="entry name" value="Plug"/>
    <property type="match status" value="1"/>
</dbReference>